<feature type="compositionally biased region" description="Polar residues" evidence="2">
    <location>
        <begin position="40"/>
        <end position="50"/>
    </location>
</feature>
<gene>
    <name evidence="3" type="ORF">NQ315_002311</name>
</gene>
<feature type="region of interest" description="Disordered" evidence="2">
    <location>
        <begin position="898"/>
        <end position="917"/>
    </location>
</feature>
<evidence type="ECO:0000313" key="4">
    <source>
        <dbReference type="Proteomes" id="UP001159042"/>
    </source>
</evidence>
<feature type="compositionally biased region" description="Low complexity" evidence="2">
    <location>
        <begin position="1222"/>
        <end position="1240"/>
    </location>
</feature>
<feature type="compositionally biased region" description="Basic and acidic residues" evidence="2">
    <location>
        <begin position="53"/>
        <end position="68"/>
    </location>
</feature>
<feature type="compositionally biased region" description="Basic and acidic residues" evidence="2">
    <location>
        <begin position="898"/>
        <end position="909"/>
    </location>
</feature>
<name>A0AAV8VSK5_9CUCU</name>
<sequence length="1791" mass="203102">MSDSELSELISFTLQCLMQNVGQQYGQGGGSSHQGATYGHTESQQSNGASITRELRQFRKKDADKHQTNETGATVTESHVARVAPHNHYPPRPQDCYRYPTQFPDYSLPSQVKYSEISEHQPLQEHVSPTVIQKAKGKEYMEMCNVPQQHMKQAYPDHINQQAYAEPGMHHHAGQYLQKDPQVHPSYKPESQYYPAKESLYQQLPHQMQKYNMSPQMRKFPENDFLSKLRRIHPTMAKSIMSEHHLHESQGSYQNQMYAHQNQRYMNYPSALQNNPYPPRYTRTPQMQMRFPSTNPHERSISPRRGYSDNIPINYAAIPQRISPNYAQYTAPPPEYAQHYQHRRGPMQEYYPQACRTGQYMPAHQMAQQELPENRVTVSDSIKQYIENWADEETATEMNQVENGRLCKENLRVRDEQSTETVYMINASELQYLENGIPLVASENGIPLVTSENGQYFLKSGVTIDNSTGMVRIIDKTNQAEPAEAAADRVVNLHIMDPLKSDCMLANKPNDLNQRPDSLYNAVEKPRVVVHQNTVIQQSQSVHQYQQAKTSNSLPVLATEPEPEPEPDLDQFAESVFKECRKETVDKNCSPINMDQLDDFSDNTSVICPLKLLEAGDVEKEEDPDTSDVKLKNMPIIDLLTEGLQSISEKNEDEDVTRNVPESRPQEAEQGKVPADGEEFVLSAEIMDEDTSREEEDANKKEATDTRSDEALKEPGDGKELSEESHSKVEEVRNELCMQEIPDEDRKDGEAVTSREDKAVDVDVAEEAGTKVPEVDAKSLEEQSITLSEEINAATIRRTKRIFSVDDIINNIGNGQKPDAQLIELRQNRQITKEFVEKEVEACSLLVYLEKLTQSSKMETCDQLTSTEVEPSDLLEPKVDLEEERVVEVNQELAQVPKEEDSIVKREESVNSNDDESIETATKIEVATKDIKTEENAVEDVKPEVMDAAIKEEEQPAPTKLEETCPTNHEVEGVKVVEAIKGDKADAVNSIETVKEPNVDSVTALEDNSVTEDQEQNLETILTEEISKEQELDCFNSAPDTLIESNVRETGLESMTQNEVQYRNAIRVEENSVLLEIAGELVEITVNVVNGKKMITVVPLSESTIVDFNDNYETLDTTQDIEHFKPSSGEVGHVELPFEGATPEPDVIESTSEIIIGMDISLEEEIQLDLEKPQSFCTKAAKKSYDNDLQIPSITTSEDITDNNKANSYSPNDKVSSSKEQTSGTTKTVTNNVNSSNKGSDAQKKTKKHPEQDKSTIKELVKIRKVKKESPRQSKEEDDFVPFKDLIKERKAKKMKLSQAKDYENVSADSTNKVEEYVEAKSEELEEGEVIDAEREKKEMLVETTGDTETNESEETKPVKGPEPETDTQTSCKVEEKQVTVEEETKEHCSNVNASKSILITEKAMKKVTFGAVKYKELCNTTHPTPKNYKLQDPRLKHRSGSGIMVPSVSELLRENQRLVNNKKKLSLAEYNNRKRKLLDQNNKEAKVKKANTPESSITECRTQNLKPCNKEASSRLKMQRPKSLDDIKLFGKPKNAVPAKRKFSLQVTTSKPNHFDWEETQSPKTNLTTKEDSHKRLSEFRGLFSNKSKIIIDVSDLNSKPAALDNSEDEILQNYKEQVDSKLSSINLQIPRVANILNPCSKSETNTLMQRFLKNEKLSSEDMDKIKRIISYKRLMQQLDKIKVQSPLNPTYEIRKACVEEEMKLHLKKVPEKKKKRFRNLYAESTTESDSDLSDSNKNTNGDYSVVQSNSVAAGVPKLIIKRKTEMPVPVVKLQRLDLGILVNKKRKVY</sequence>
<feature type="compositionally biased region" description="Basic and acidic residues" evidence="2">
    <location>
        <begin position="1354"/>
        <end position="1363"/>
    </location>
</feature>
<organism evidence="3 4">
    <name type="scientific">Exocentrus adspersus</name>
    <dbReference type="NCBI Taxonomy" id="1586481"/>
    <lineage>
        <taxon>Eukaryota</taxon>
        <taxon>Metazoa</taxon>
        <taxon>Ecdysozoa</taxon>
        <taxon>Arthropoda</taxon>
        <taxon>Hexapoda</taxon>
        <taxon>Insecta</taxon>
        <taxon>Pterygota</taxon>
        <taxon>Neoptera</taxon>
        <taxon>Endopterygota</taxon>
        <taxon>Coleoptera</taxon>
        <taxon>Polyphaga</taxon>
        <taxon>Cucujiformia</taxon>
        <taxon>Chrysomeloidea</taxon>
        <taxon>Cerambycidae</taxon>
        <taxon>Lamiinae</taxon>
        <taxon>Acanthocinini</taxon>
        <taxon>Exocentrus</taxon>
    </lineage>
</organism>
<feature type="region of interest" description="Disordered" evidence="2">
    <location>
        <begin position="645"/>
        <end position="756"/>
    </location>
</feature>
<feature type="compositionally biased region" description="Basic and acidic residues" evidence="2">
    <location>
        <begin position="698"/>
        <end position="734"/>
    </location>
</feature>
<protein>
    <submittedName>
        <fullName evidence="3">Uncharacterized protein</fullName>
    </submittedName>
</protein>
<feature type="compositionally biased region" description="Polar residues" evidence="2">
    <location>
        <begin position="1196"/>
        <end position="1221"/>
    </location>
</feature>
<feature type="region of interest" description="Disordered" evidence="2">
    <location>
        <begin position="1342"/>
        <end position="1377"/>
    </location>
</feature>
<evidence type="ECO:0000256" key="1">
    <source>
        <dbReference type="SAM" id="Coils"/>
    </source>
</evidence>
<feature type="region of interest" description="Disordered" evidence="2">
    <location>
        <begin position="26"/>
        <end position="95"/>
    </location>
</feature>
<feature type="region of interest" description="Disordered" evidence="2">
    <location>
        <begin position="1723"/>
        <end position="1746"/>
    </location>
</feature>
<feature type="region of interest" description="Disordered" evidence="2">
    <location>
        <begin position="1196"/>
        <end position="1258"/>
    </location>
</feature>
<proteinExistence type="predicted"/>
<feature type="compositionally biased region" description="Basic and acidic residues" evidence="2">
    <location>
        <begin position="1241"/>
        <end position="1258"/>
    </location>
</feature>
<keyword evidence="1" id="KW-0175">Coiled coil</keyword>
<accession>A0AAV8VSK5</accession>
<evidence type="ECO:0000256" key="2">
    <source>
        <dbReference type="SAM" id="MobiDB-lite"/>
    </source>
</evidence>
<keyword evidence="4" id="KW-1185">Reference proteome</keyword>
<comment type="caution">
    <text evidence="3">The sequence shown here is derived from an EMBL/GenBank/DDBJ whole genome shotgun (WGS) entry which is preliminary data.</text>
</comment>
<feature type="compositionally biased region" description="Acidic residues" evidence="2">
    <location>
        <begin position="686"/>
        <end position="697"/>
    </location>
</feature>
<reference evidence="3 4" key="1">
    <citation type="journal article" date="2023" name="Insect Mol. Biol.">
        <title>Genome sequencing provides insights into the evolution of gene families encoding plant cell wall-degrading enzymes in longhorned beetles.</title>
        <authorList>
            <person name="Shin N.R."/>
            <person name="Okamura Y."/>
            <person name="Kirsch R."/>
            <person name="Pauchet Y."/>
        </authorList>
    </citation>
    <scope>NUCLEOTIDE SEQUENCE [LARGE SCALE GENOMIC DNA]</scope>
    <source>
        <strain evidence="3">EAD_L_NR</strain>
    </source>
</reference>
<dbReference type="EMBL" id="JANEYG010000034">
    <property type="protein sequence ID" value="KAJ8917293.1"/>
    <property type="molecule type" value="Genomic_DNA"/>
</dbReference>
<feature type="coiled-coil region" evidence="1">
    <location>
        <begin position="1449"/>
        <end position="1488"/>
    </location>
</feature>
<feature type="compositionally biased region" description="Basic and acidic residues" evidence="2">
    <location>
        <begin position="744"/>
        <end position="756"/>
    </location>
</feature>
<evidence type="ECO:0000313" key="3">
    <source>
        <dbReference type="EMBL" id="KAJ8917293.1"/>
    </source>
</evidence>
<dbReference type="Proteomes" id="UP001159042">
    <property type="component" value="Unassembled WGS sequence"/>
</dbReference>